<evidence type="ECO:0000256" key="3">
    <source>
        <dbReference type="ARBA" id="ARBA00023157"/>
    </source>
</evidence>
<dbReference type="InterPro" id="IPR036772">
    <property type="entry name" value="SRCR-like_dom_sf"/>
</dbReference>
<dbReference type="OMA" id="TCSGEMT"/>
<feature type="disulfide bond" evidence="5">
    <location>
        <begin position="83"/>
        <end position="93"/>
    </location>
</feature>
<dbReference type="Gene3D" id="3.10.250.10">
    <property type="entry name" value="SRCR-like domain"/>
    <property type="match status" value="1"/>
</dbReference>
<keyword evidence="3 5" id="KW-1015">Disulfide bond</keyword>
<evidence type="ECO:0000256" key="4">
    <source>
        <dbReference type="ARBA" id="ARBA00023180"/>
    </source>
</evidence>
<dbReference type="SUPFAM" id="SSF56487">
    <property type="entry name" value="SRCR-like"/>
    <property type="match status" value="1"/>
</dbReference>
<dbReference type="Pfam" id="PF00530">
    <property type="entry name" value="SRCR"/>
    <property type="match status" value="1"/>
</dbReference>
<dbReference type="PRINTS" id="PR00258">
    <property type="entry name" value="SPERACTRCPTR"/>
</dbReference>
<dbReference type="Ensembl" id="ENSNNAT00000007239.1">
    <property type="protein sequence ID" value="ENSNNAP00000006906.1"/>
    <property type="gene ID" value="ENSNNAG00000004671.1"/>
</dbReference>
<evidence type="ECO:0000256" key="1">
    <source>
        <dbReference type="ARBA" id="ARBA00022729"/>
    </source>
</evidence>
<dbReference type="InterPro" id="IPR001190">
    <property type="entry name" value="SRCR"/>
</dbReference>
<accession>A0A8C6VR19</accession>
<dbReference type="AlphaFoldDB" id="A0A8C6VR19"/>
<dbReference type="GO" id="GO:0031638">
    <property type="term" value="P:zymogen activation"/>
    <property type="evidence" value="ECO:0007669"/>
    <property type="project" value="TreeGrafter"/>
</dbReference>
<sequence>MIKQYDFFFSQELRLVNGNRNCQGRVEIRHYYQDWGTVCDDSWDLYDANVVCRQLGCGYAIEATSAAFFGQGYGPIYLDDVQCSGNESYLWECRNVGWGNHNCNHQEDAGVICSGTFHSLKYNGITGKKVQYVYMFFS</sequence>
<keyword evidence="8" id="KW-1185">Reference proteome</keyword>
<dbReference type="GO" id="GO:0005886">
    <property type="term" value="C:plasma membrane"/>
    <property type="evidence" value="ECO:0007669"/>
    <property type="project" value="TreeGrafter"/>
</dbReference>
<proteinExistence type="predicted"/>
<dbReference type="SMART" id="SM00202">
    <property type="entry name" value="SR"/>
    <property type="match status" value="1"/>
</dbReference>
<dbReference type="GO" id="GO:0004252">
    <property type="term" value="F:serine-type endopeptidase activity"/>
    <property type="evidence" value="ECO:0007669"/>
    <property type="project" value="TreeGrafter"/>
</dbReference>
<dbReference type="PANTHER" id="PTHR48071">
    <property type="entry name" value="SRCR DOMAIN-CONTAINING PROTEIN"/>
    <property type="match status" value="1"/>
</dbReference>
<dbReference type="PANTHER" id="PTHR48071:SF27">
    <property type="entry name" value="SCAVENGER RECEPTOR CYSTEINE-RICH TYPE 1 PROTEIN M130-LIKE"/>
    <property type="match status" value="1"/>
</dbReference>
<evidence type="ECO:0000313" key="7">
    <source>
        <dbReference type="Ensembl" id="ENSNNAP00000006906.1"/>
    </source>
</evidence>
<dbReference type="Proteomes" id="UP000694559">
    <property type="component" value="Unplaced"/>
</dbReference>
<protein>
    <recommendedName>
        <fullName evidence="6">SRCR domain-containing protein</fullName>
    </recommendedName>
</protein>
<keyword evidence="2" id="KW-0677">Repeat</keyword>
<keyword evidence="1" id="KW-0732">Signal</keyword>
<evidence type="ECO:0000256" key="2">
    <source>
        <dbReference type="ARBA" id="ARBA00022737"/>
    </source>
</evidence>
<name>A0A8C6VR19_NAJNA</name>
<evidence type="ECO:0000256" key="5">
    <source>
        <dbReference type="PROSITE-ProRule" id="PRU00196"/>
    </source>
</evidence>
<dbReference type="PROSITE" id="PS50287">
    <property type="entry name" value="SRCR_2"/>
    <property type="match status" value="1"/>
</dbReference>
<dbReference type="OrthoDB" id="536948at2759"/>
<reference evidence="7" key="2">
    <citation type="submission" date="2025-09" db="UniProtKB">
        <authorList>
            <consortium name="Ensembl"/>
        </authorList>
    </citation>
    <scope>IDENTIFICATION</scope>
</reference>
<feature type="disulfide bond" evidence="5">
    <location>
        <begin position="39"/>
        <end position="103"/>
    </location>
</feature>
<dbReference type="FunFam" id="3.10.250.10:FF:000003">
    <property type="entry name" value="Deleted in malignant brain tumors 1"/>
    <property type="match status" value="1"/>
</dbReference>
<evidence type="ECO:0000313" key="8">
    <source>
        <dbReference type="Proteomes" id="UP000694559"/>
    </source>
</evidence>
<evidence type="ECO:0000259" key="6">
    <source>
        <dbReference type="PROSITE" id="PS50287"/>
    </source>
</evidence>
<keyword evidence="4" id="KW-0325">Glycoprotein</keyword>
<dbReference type="GeneTree" id="ENSGT00950000183145"/>
<feature type="domain" description="SRCR" evidence="6">
    <location>
        <begin position="13"/>
        <end position="114"/>
    </location>
</feature>
<reference evidence="7" key="1">
    <citation type="submission" date="2025-08" db="UniProtKB">
        <authorList>
            <consortium name="Ensembl"/>
        </authorList>
    </citation>
    <scope>IDENTIFICATION</scope>
</reference>
<organism evidence="7 8">
    <name type="scientific">Naja naja</name>
    <name type="common">Indian cobra</name>
    <dbReference type="NCBI Taxonomy" id="35670"/>
    <lineage>
        <taxon>Eukaryota</taxon>
        <taxon>Metazoa</taxon>
        <taxon>Chordata</taxon>
        <taxon>Craniata</taxon>
        <taxon>Vertebrata</taxon>
        <taxon>Euteleostomi</taxon>
        <taxon>Lepidosauria</taxon>
        <taxon>Squamata</taxon>
        <taxon>Bifurcata</taxon>
        <taxon>Unidentata</taxon>
        <taxon>Episquamata</taxon>
        <taxon>Toxicofera</taxon>
        <taxon>Serpentes</taxon>
        <taxon>Colubroidea</taxon>
        <taxon>Elapidae</taxon>
        <taxon>Elapinae</taxon>
        <taxon>Naja</taxon>
    </lineage>
</organism>
<feature type="disulfide bond" evidence="5">
    <location>
        <begin position="52"/>
        <end position="113"/>
    </location>
</feature>